<organism evidence="1 2">
    <name type="scientific">Rhamnusium bicolor</name>
    <dbReference type="NCBI Taxonomy" id="1586634"/>
    <lineage>
        <taxon>Eukaryota</taxon>
        <taxon>Metazoa</taxon>
        <taxon>Ecdysozoa</taxon>
        <taxon>Arthropoda</taxon>
        <taxon>Hexapoda</taxon>
        <taxon>Insecta</taxon>
        <taxon>Pterygota</taxon>
        <taxon>Neoptera</taxon>
        <taxon>Endopterygota</taxon>
        <taxon>Coleoptera</taxon>
        <taxon>Polyphaga</taxon>
        <taxon>Cucujiformia</taxon>
        <taxon>Chrysomeloidea</taxon>
        <taxon>Cerambycidae</taxon>
        <taxon>Lepturinae</taxon>
        <taxon>Rhagiini</taxon>
        <taxon>Rhamnusium</taxon>
    </lineage>
</organism>
<accession>A0AAV8WNR4</accession>
<evidence type="ECO:0000313" key="2">
    <source>
        <dbReference type="Proteomes" id="UP001162156"/>
    </source>
</evidence>
<keyword evidence="2" id="KW-1185">Reference proteome</keyword>
<evidence type="ECO:0000313" key="1">
    <source>
        <dbReference type="EMBL" id="KAJ8928163.1"/>
    </source>
</evidence>
<dbReference type="AlphaFoldDB" id="A0AAV8WNR4"/>
<gene>
    <name evidence="1" type="ORF">NQ314_019310</name>
</gene>
<dbReference type="Proteomes" id="UP001162156">
    <property type="component" value="Unassembled WGS sequence"/>
</dbReference>
<comment type="caution">
    <text evidence="1">The sequence shown here is derived from an EMBL/GenBank/DDBJ whole genome shotgun (WGS) entry which is preliminary data.</text>
</comment>
<sequence length="85" mass="9659">MKSKASTRFLATTPSFMEHSPPPPMALWDLLFVPSDSPTSKKFLVVNSRSKQLLPQHGCQFYLVEFPNRVQGLASMTQKLCQIQY</sequence>
<proteinExistence type="predicted"/>
<protein>
    <submittedName>
        <fullName evidence="1">Uncharacterized protein</fullName>
    </submittedName>
</protein>
<reference evidence="1" key="1">
    <citation type="journal article" date="2023" name="Insect Mol. Biol.">
        <title>Genome sequencing provides insights into the evolution of gene families encoding plant cell wall-degrading enzymes in longhorned beetles.</title>
        <authorList>
            <person name="Shin N.R."/>
            <person name="Okamura Y."/>
            <person name="Kirsch R."/>
            <person name="Pauchet Y."/>
        </authorList>
    </citation>
    <scope>NUCLEOTIDE SEQUENCE</scope>
    <source>
        <strain evidence="1">RBIC_L_NR</strain>
    </source>
</reference>
<name>A0AAV8WNR4_9CUCU</name>
<dbReference type="EMBL" id="JANEYF010005446">
    <property type="protein sequence ID" value="KAJ8928163.1"/>
    <property type="molecule type" value="Genomic_DNA"/>
</dbReference>